<dbReference type="PANTHER" id="PTHR28153:SF1">
    <property type="entry name" value="DUF4484 DOMAIN-CONTAINING PROTEIN"/>
    <property type="match status" value="1"/>
</dbReference>
<feature type="compositionally biased region" description="Basic and acidic residues" evidence="1">
    <location>
        <begin position="477"/>
        <end position="494"/>
    </location>
</feature>
<reference evidence="2 3" key="1">
    <citation type="journal article" date="2019" name="Nat. Ecol. Evol.">
        <title>Megaphylogeny resolves global patterns of mushroom evolution.</title>
        <authorList>
            <person name="Varga T."/>
            <person name="Krizsan K."/>
            <person name="Foldi C."/>
            <person name="Dima B."/>
            <person name="Sanchez-Garcia M."/>
            <person name="Sanchez-Ramirez S."/>
            <person name="Szollosi G.J."/>
            <person name="Szarkandi J.G."/>
            <person name="Papp V."/>
            <person name="Albert L."/>
            <person name="Andreopoulos W."/>
            <person name="Angelini C."/>
            <person name="Antonin V."/>
            <person name="Barry K.W."/>
            <person name="Bougher N.L."/>
            <person name="Buchanan P."/>
            <person name="Buyck B."/>
            <person name="Bense V."/>
            <person name="Catcheside P."/>
            <person name="Chovatia M."/>
            <person name="Cooper J."/>
            <person name="Damon W."/>
            <person name="Desjardin D."/>
            <person name="Finy P."/>
            <person name="Geml J."/>
            <person name="Haridas S."/>
            <person name="Hughes K."/>
            <person name="Justo A."/>
            <person name="Karasinski D."/>
            <person name="Kautmanova I."/>
            <person name="Kiss B."/>
            <person name="Kocsube S."/>
            <person name="Kotiranta H."/>
            <person name="LaButti K.M."/>
            <person name="Lechner B.E."/>
            <person name="Liimatainen K."/>
            <person name="Lipzen A."/>
            <person name="Lukacs Z."/>
            <person name="Mihaltcheva S."/>
            <person name="Morgado L.N."/>
            <person name="Niskanen T."/>
            <person name="Noordeloos M.E."/>
            <person name="Ohm R.A."/>
            <person name="Ortiz-Santana B."/>
            <person name="Ovrebo C."/>
            <person name="Racz N."/>
            <person name="Riley R."/>
            <person name="Savchenko A."/>
            <person name="Shiryaev A."/>
            <person name="Soop K."/>
            <person name="Spirin V."/>
            <person name="Szebenyi C."/>
            <person name="Tomsovsky M."/>
            <person name="Tulloss R.E."/>
            <person name="Uehling J."/>
            <person name="Grigoriev I.V."/>
            <person name="Vagvolgyi C."/>
            <person name="Papp T."/>
            <person name="Martin F.M."/>
            <person name="Miettinen O."/>
            <person name="Hibbett D.S."/>
            <person name="Nagy L.G."/>
        </authorList>
    </citation>
    <scope>NUCLEOTIDE SEQUENCE [LARGE SCALE GENOMIC DNA]</scope>
    <source>
        <strain evidence="2 3">CBS 309.79</strain>
    </source>
</reference>
<keyword evidence="3" id="KW-1185">Reference proteome</keyword>
<name>A0A5C3Q8M0_9AGAR</name>
<feature type="region of interest" description="Disordered" evidence="1">
    <location>
        <begin position="439"/>
        <end position="494"/>
    </location>
</feature>
<dbReference type="GO" id="GO:0005811">
    <property type="term" value="C:lipid droplet"/>
    <property type="evidence" value="ECO:0007669"/>
    <property type="project" value="TreeGrafter"/>
</dbReference>
<dbReference type="Proteomes" id="UP000305067">
    <property type="component" value="Unassembled WGS sequence"/>
</dbReference>
<dbReference type="EMBL" id="ML178840">
    <property type="protein sequence ID" value="TFK98342.1"/>
    <property type="molecule type" value="Genomic_DNA"/>
</dbReference>
<evidence type="ECO:0008006" key="4">
    <source>
        <dbReference type="Google" id="ProtNLM"/>
    </source>
</evidence>
<organism evidence="2 3">
    <name type="scientific">Pterulicium gracile</name>
    <dbReference type="NCBI Taxonomy" id="1884261"/>
    <lineage>
        <taxon>Eukaryota</taxon>
        <taxon>Fungi</taxon>
        <taxon>Dikarya</taxon>
        <taxon>Basidiomycota</taxon>
        <taxon>Agaricomycotina</taxon>
        <taxon>Agaricomycetes</taxon>
        <taxon>Agaricomycetidae</taxon>
        <taxon>Agaricales</taxon>
        <taxon>Pleurotineae</taxon>
        <taxon>Pterulaceae</taxon>
        <taxon>Pterulicium</taxon>
    </lineage>
</organism>
<sequence length="594" mass="65127">MLTDAPTPDVDLAGVEFSALPSGLHLVSDDVVYFTSQSGHPGVCIFKRRATAAAGQRGFRLSSLGILLAKSTRPRPWRHVADLKNLIMVLYSQSEDVDLLVDVDQDFWKAAKEFFQQRRVQAPDLGGGGDWMGWSYELDGPDKDLARSNPITHLPHLLRILGPSSLTLYKHVLGRQRILVYTLPPVQPACLLAQVACDLAFDLIPPSSSTTLTTLDNESVEAQQARLPRGKARDGIQNLGMVTLSDLDRLRHAGDAGRGFIACTTDAIFLEKPAYFDLVINLATSTPSRTSRPTLYVSKTADNGPDKPLSYRLSAVRFAWSDVRLWNELDRLLALDSPEQEHEHDHHCCAPSSPDPKSKGGAAASWSDASWRVYEDVCLVCASLWMGVGSWKSNSTMSYSTASSGGNVGAMSNWGSAQQEGDQDWSMGGNHYVRTLGMGIEGRRASEGGAGRRRESSSYSTHSSPPTATSSTFPLFDKQRTEEEAQERREEAEERRYKQILTTLALLQTFHANTCFQLTQLKRVLGIQSSPSSSPDQPGTVCISAKDMAAFELSALSGMDARYLGWLVDEYGGGAQLVIKKGWRDVLGVMLGYY</sequence>
<dbReference type="Pfam" id="PF09804">
    <property type="entry name" value="DENND11"/>
    <property type="match status" value="1"/>
</dbReference>
<dbReference type="InterPro" id="IPR018626">
    <property type="entry name" value="LCHN/Anr2"/>
</dbReference>
<feature type="compositionally biased region" description="Basic and acidic residues" evidence="1">
    <location>
        <begin position="441"/>
        <end position="456"/>
    </location>
</feature>
<evidence type="ECO:0000256" key="1">
    <source>
        <dbReference type="SAM" id="MobiDB-lite"/>
    </source>
</evidence>
<feature type="region of interest" description="Disordered" evidence="1">
    <location>
        <begin position="411"/>
        <end position="430"/>
    </location>
</feature>
<feature type="region of interest" description="Disordered" evidence="1">
    <location>
        <begin position="343"/>
        <end position="363"/>
    </location>
</feature>
<accession>A0A5C3Q8M0</accession>
<evidence type="ECO:0000313" key="3">
    <source>
        <dbReference type="Proteomes" id="UP000305067"/>
    </source>
</evidence>
<feature type="compositionally biased region" description="Low complexity" evidence="1">
    <location>
        <begin position="457"/>
        <end position="474"/>
    </location>
</feature>
<evidence type="ECO:0000313" key="2">
    <source>
        <dbReference type="EMBL" id="TFK98342.1"/>
    </source>
</evidence>
<proteinExistence type="predicted"/>
<dbReference type="PANTHER" id="PTHR28153">
    <property type="entry name" value="PROTEIN, PUTATIVE-RELATED"/>
    <property type="match status" value="1"/>
</dbReference>
<dbReference type="AlphaFoldDB" id="A0A5C3Q8M0"/>
<gene>
    <name evidence="2" type="ORF">BDV98DRAFT_209999</name>
</gene>
<dbReference type="OrthoDB" id="2152680at2759"/>
<protein>
    <recommendedName>
        <fullName evidence="4">DUF4484 domain-containing protein</fullName>
    </recommendedName>
</protein>
<dbReference type="InterPro" id="IPR053056">
    <property type="entry name" value="Lipid_Metab_Assoc_Protein"/>
</dbReference>